<dbReference type="Proteomes" id="UP000199377">
    <property type="component" value="Unassembled WGS sequence"/>
</dbReference>
<dbReference type="RefSeq" id="WP_092859073.1">
    <property type="nucleotide sequence ID" value="NZ_FOQH01000003.1"/>
</dbReference>
<comment type="function">
    <text evidence="9 10">This protein specifically catalyzes the removal of signal peptides from prolipoproteins.</text>
</comment>
<gene>
    <name evidence="9" type="primary">lspA</name>
    <name evidence="12" type="ORF">SAMN05216258_103290</name>
</gene>
<dbReference type="EC" id="3.4.23.36" evidence="9"/>
<sequence>MRSGVVLAAASAAFLLDQASKWWVLEGLELRERLVVDVADPFLRFTLAWNTGANFGLAADVGRGVWIFAAVAISIGLAIWSQRMPQVWRRASVGLLIGGALGNALDRAIHGAVFDFLNMSCCGIRNPYAFNVADVCIFAGAAGLILLDGSDKQRA</sequence>
<dbReference type="GO" id="GO:0004190">
    <property type="term" value="F:aspartic-type endopeptidase activity"/>
    <property type="evidence" value="ECO:0007669"/>
    <property type="project" value="UniProtKB-UniRule"/>
</dbReference>
<comment type="similarity">
    <text evidence="1 9 11">Belongs to the peptidase A8 family.</text>
</comment>
<dbReference type="AlphaFoldDB" id="A0A1I3ECF0"/>
<dbReference type="HAMAP" id="MF_00161">
    <property type="entry name" value="LspA"/>
    <property type="match status" value="1"/>
</dbReference>
<evidence type="ECO:0000256" key="7">
    <source>
        <dbReference type="ARBA" id="ARBA00022989"/>
    </source>
</evidence>
<keyword evidence="4 9" id="KW-0812">Transmembrane</keyword>
<organism evidence="12 13">
    <name type="scientific">Albimonas pacifica</name>
    <dbReference type="NCBI Taxonomy" id="1114924"/>
    <lineage>
        <taxon>Bacteria</taxon>
        <taxon>Pseudomonadati</taxon>
        <taxon>Pseudomonadota</taxon>
        <taxon>Alphaproteobacteria</taxon>
        <taxon>Rhodobacterales</taxon>
        <taxon>Paracoccaceae</taxon>
        <taxon>Albimonas</taxon>
    </lineage>
</organism>
<keyword evidence="2 9" id="KW-1003">Cell membrane</keyword>
<feature type="transmembrane region" description="Helical" evidence="9">
    <location>
        <begin position="64"/>
        <end position="81"/>
    </location>
</feature>
<evidence type="ECO:0000256" key="9">
    <source>
        <dbReference type="HAMAP-Rule" id="MF_00161"/>
    </source>
</evidence>
<keyword evidence="6 9" id="KW-0378">Hydrolase</keyword>
<evidence type="ECO:0000256" key="5">
    <source>
        <dbReference type="ARBA" id="ARBA00022750"/>
    </source>
</evidence>
<evidence type="ECO:0000256" key="3">
    <source>
        <dbReference type="ARBA" id="ARBA00022670"/>
    </source>
</evidence>
<evidence type="ECO:0000256" key="1">
    <source>
        <dbReference type="ARBA" id="ARBA00006139"/>
    </source>
</evidence>
<evidence type="ECO:0000256" key="8">
    <source>
        <dbReference type="ARBA" id="ARBA00023136"/>
    </source>
</evidence>
<feature type="active site" evidence="9">
    <location>
        <position position="134"/>
    </location>
</feature>
<evidence type="ECO:0000256" key="10">
    <source>
        <dbReference type="RuleBase" id="RU000594"/>
    </source>
</evidence>
<keyword evidence="13" id="KW-1185">Reference proteome</keyword>
<feature type="active site" evidence="9">
    <location>
        <position position="115"/>
    </location>
</feature>
<accession>A0A1I3ECF0</accession>
<dbReference type="PROSITE" id="PS00855">
    <property type="entry name" value="SPASE_II"/>
    <property type="match status" value="1"/>
</dbReference>
<dbReference type="STRING" id="1114924.SAMN05216258_103290"/>
<evidence type="ECO:0000313" key="12">
    <source>
        <dbReference type="EMBL" id="SFH96513.1"/>
    </source>
</evidence>
<proteinExistence type="inferred from homology"/>
<dbReference type="PANTHER" id="PTHR33695">
    <property type="entry name" value="LIPOPROTEIN SIGNAL PEPTIDASE"/>
    <property type="match status" value="1"/>
</dbReference>
<name>A0A1I3ECF0_9RHOB</name>
<comment type="catalytic activity">
    <reaction evidence="9 10">
        <text>Release of signal peptides from bacterial membrane prolipoproteins. Hydrolyzes -Xaa-Yaa-Zaa-|-(S,diacylglyceryl)Cys-, in which Xaa is hydrophobic (preferably Leu), and Yaa (Ala or Ser) and Zaa (Gly or Ala) have small, neutral side chains.</text>
        <dbReference type="EC" id="3.4.23.36"/>
    </reaction>
</comment>
<reference evidence="12 13" key="1">
    <citation type="submission" date="2016-10" db="EMBL/GenBank/DDBJ databases">
        <authorList>
            <person name="de Groot N.N."/>
        </authorList>
    </citation>
    <scope>NUCLEOTIDE SEQUENCE [LARGE SCALE GENOMIC DNA]</scope>
    <source>
        <strain evidence="12 13">CGMCC 1.11030</strain>
    </source>
</reference>
<keyword evidence="5 9" id="KW-0064">Aspartyl protease</keyword>
<keyword evidence="7 9" id="KW-1133">Transmembrane helix</keyword>
<dbReference type="Pfam" id="PF01252">
    <property type="entry name" value="Peptidase_A8"/>
    <property type="match status" value="1"/>
</dbReference>
<feature type="transmembrane region" description="Helical" evidence="9">
    <location>
        <begin position="128"/>
        <end position="147"/>
    </location>
</feature>
<dbReference type="InterPro" id="IPR001872">
    <property type="entry name" value="Peptidase_A8"/>
</dbReference>
<keyword evidence="8 9" id="KW-0472">Membrane</keyword>
<dbReference type="GO" id="GO:0006508">
    <property type="term" value="P:proteolysis"/>
    <property type="evidence" value="ECO:0007669"/>
    <property type="project" value="UniProtKB-KW"/>
</dbReference>
<dbReference type="NCBIfam" id="TIGR00077">
    <property type="entry name" value="lspA"/>
    <property type="match status" value="1"/>
</dbReference>
<dbReference type="OrthoDB" id="9810259at2"/>
<evidence type="ECO:0000256" key="4">
    <source>
        <dbReference type="ARBA" id="ARBA00022692"/>
    </source>
</evidence>
<keyword evidence="3 9" id="KW-0645">Protease</keyword>
<dbReference type="UniPathway" id="UPA00665"/>
<evidence type="ECO:0000313" key="13">
    <source>
        <dbReference type="Proteomes" id="UP000199377"/>
    </source>
</evidence>
<dbReference type="PRINTS" id="PR00781">
    <property type="entry name" value="LIPOSIGPTASE"/>
</dbReference>
<comment type="caution">
    <text evidence="9">Lacks conserved residue(s) required for the propagation of feature annotation.</text>
</comment>
<comment type="subcellular location">
    <subcellularLocation>
        <location evidence="9">Cell membrane</location>
        <topology evidence="9">Multi-pass membrane protein</topology>
    </subcellularLocation>
</comment>
<dbReference type="PANTHER" id="PTHR33695:SF1">
    <property type="entry name" value="LIPOPROTEIN SIGNAL PEPTIDASE"/>
    <property type="match status" value="1"/>
</dbReference>
<dbReference type="GO" id="GO:0005886">
    <property type="term" value="C:plasma membrane"/>
    <property type="evidence" value="ECO:0007669"/>
    <property type="project" value="UniProtKB-SubCell"/>
</dbReference>
<comment type="pathway">
    <text evidence="9">Protein modification; lipoprotein biosynthesis (signal peptide cleavage).</text>
</comment>
<evidence type="ECO:0000256" key="6">
    <source>
        <dbReference type="ARBA" id="ARBA00022801"/>
    </source>
</evidence>
<evidence type="ECO:0000256" key="2">
    <source>
        <dbReference type="ARBA" id="ARBA00022475"/>
    </source>
</evidence>
<protein>
    <recommendedName>
        <fullName evidence="9">Lipoprotein signal peptidase</fullName>
        <ecNumber evidence="9">3.4.23.36</ecNumber>
    </recommendedName>
    <alternativeName>
        <fullName evidence="9">Prolipoprotein signal peptidase</fullName>
    </alternativeName>
    <alternativeName>
        <fullName evidence="9">Signal peptidase II</fullName>
        <shortName evidence="9">SPase II</shortName>
    </alternativeName>
</protein>
<evidence type="ECO:0000256" key="11">
    <source>
        <dbReference type="RuleBase" id="RU004181"/>
    </source>
</evidence>
<dbReference type="EMBL" id="FOQH01000003">
    <property type="protein sequence ID" value="SFH96513.1"/>
    <property type="molecule type" value="Genomic_DNA"/>
</dbReference>